<reference evidence="9 10" key="1">
    <citation type="submission" date="2020-07" db="EMBL/GenBank/DDBJ databases">
        <title>Diversity of carbapenemase encoding genes among Pseudomonas putida group clinical isolates in a tertiary Brazilian hospital.</title>
        <authorList>
            <person name="Alberto-Lei F."/>
            <person name="Nodari C.S."/>
            <person name="Streling A.P."/>
            <person name="Paulino J.T."/>
            <person name="Bessa-Neto F.O."/>
            <person name="Cayo R."/>
            <person name="Gales A.C."/>
        </authorList>
    </citation>
    <scope>NUCLEOTIDE SEQUENCE [LARGE SCALE GENOMIC DNA]</scope>
    <source>
        <strain evidence="9 10">12464</strain>
    </source>
</reference>
<dbReference type="EMBL" id="JACGDG010000015">
    <property type="protein sequence ID" value="MBA6117563.1"/>
    <property type="molecule type" value="Genomic_DNA"/>
</dbReference>
<dbReference type="NCBIfam" id="TIGR00838">
    <property type="entry name" value="argH"/>
    <property type="match status" value="1"/>
</dbReference>
<dbReference type="UniPathway" id="UPA00068">
    <property type="reaction ID" value="UER00114"/>
</dbReference>
<proteinExistence type="inferred from homology"/>
<dbReference type="Gene3D" id="1.10.40.30">
    <property type="entry name" value="Fumarase/aspartase (C-terminal domain)"/>
    <property type="match status" value="1"/>
</dbReference>
<evidence type="ECO:0000256" key="5">
    <source>
        <dbReference type="ARBA" id="ARBA00022571"/>
    </source>
</evidence>
<protein>
    <recommendedName>
        <fullName evidence="4 6">Argininosuccinate lyase</fullName>
        <ecNumber evidence="4 6">4.3.2.1</ecNumber>
    </recommendedName>
</protein>
<dbReference type="Pfam" id="PF14698">
    <property type="entry name" value="ASL_C2"/>
    <property type="match status" value="1"/>
</dbReference>
<evidence type="ECO:0000259" key="8">
    <source>
        <dbReference type="Pfam" id="PF14698"/>
    </source>
</evidence>
<dbReference type="GO" id="GO:0042450">
    <property type="term" value="P:L-arginine biosynthetic process via ornithine"/>
    <property type="evidence" value="ECO:0007669"/>
    <property type="project" value="UniProtKB-UniRule"/>
</dbReference>
<accession>A0A7W2L309</accession>
<dbReference type="EC" id="4.3.2.1" evidence="4 6"/>
<dbReference type="Proteomes" id="UP000553948">
    <property type="component" value="Unassembled WGS sequence"/>
</dbReference>
<dbReference type="SUPFAM" id="SSF48557">
    <property type="entry name" value="L-aspartase-like"/>
    <property type="match status" value="1"/>
</dbReference>
<dbReference type="PANTHER" id="PTHR43814:SF1">
    <property type="entry name" value="ARGININOSUCCINATE LYASE"/>
    <property type="match status" value="1"/>
</dbReference>
<dbReference type="GO" id="GO:0004056">
    <property type="term" value="F:argininosuccinate lyase activity"/>
    <property type="evidence" value="ECO:0007669"/>
    <property type="project" value="UniProtKB-UniRule"/>
</dbReference>
<sequence>MSKAQVHETLLTDARLSAPAAERMVKYHDIPALDTEIRQFHEFIEVDLAHTVMLVEQQILARPVGQSILAELRKIRELSASDFPFDVRKGSFLLQVESYLFARIGEDNAGQMHTGRSRIDQGATVRRLYDRKRILAVLGRINGFQDALIQQASRHADTIMPGYTHMQHAQPWVFGHYLLSFSTRLHDSFSRLAQAYARVNRNPLGAVGLAGTSWPLDRNRTTELLGFDSLVENSKLGREAWYAAEAIGALSFIMADLNDLATDLHLWSSVEFATVESDDSYCGTSSIFPQKKNPSGLETIKKAAGESVTWLSTALATFRAEGTGDQAMRDLPLIQRALEVTEGMLDLFTGILETLKVHEARMGELLSGSWCTASNLADIIVRERGISFRQVHHVVARLVRNCLAAGVTPQQVTGAALDQASEETIGSALGYTDAQVRDALNPRTFVETRISVGGVGPAEVRRLLTVAQDELAQDRQWVAAHLGKVAGARAALDAAVARIVD</sequence>
<dbReference type="GO" id="GO:0005829">
    <property type="term" value="C:cytosol"/>
    <property type="evidence" value="ECO:0007669"/>
    <property type="project" value="TreeGrafter"/>
</dbReference>
<dbReference type="Gene3D" id="1.10.275.10">
    <property type="entry name" value="Fumarase/aspartase (N-terminal domain)"/>
    <property type="match status" value="1"/>
</dbReference>
<keyword evidence="9" id="KW-0456">Lyase</keyword>
<gene>
    <name evidence="9" type="primary">argH</name>
    <name evidence="9" type="ORF">H4C47_17715</name>
</gene>
<evidence type="ECO:0000256" key="2">
    <source>
        <dbReference type="ARBA" id="ARBA00004941"/>
    </source>
</evidence>
<feature type="domain" description="Fumarate lyase N-terminal" evidence="7">
    <location>
        <begin position="54"/>
        <end position="305"/>
    </location>
</feature>
<organism evidence="9 10">
    <name type="scientific">Pseudomonas putida</name>
    <name type="common">Arthrobacter siderocapsulatus</name>
    <dbReference type="NCBI Taxonomy" id="303"/>
    <lineage>
        <taxon>Bacteria</taxon>
        <taxon>Pseudomonadati</taxon>
        <taxon>Pseudomonadota</taxon>
        <taxon>Gammaproteobacteria</taxon>
        <taxon>Pseudomonadales</taxon>
        <taxon>Pseudomonadaceae</taxon>
        <taxon>Pseudomonas</taxon>
    </lineage>
</organism>
<evidence type="ECO:0000313" key="10">
    <source>
        <dbReference type="Proteomes" id="UP000553948"/>
    </source>
</evidence>
<evidence type="ECO:0000256" key="1">
    <source>
        <dbReference type="ARBA" id="ARBA00000985"/>
    </source>
</evidence>
<dbReference type="PRINTS" id="PR00149">
    <property type="entry name" value="FUMRATELYASE"/>
</dbReference>
<dbReference type="RefSeq" id="WP_082422888.1">
    <property type="nucleotide sequence ID" value="NZ_CP060529.1"/>
</dbReference>
<name>A0A7W2L309_PSEPU</name>
<comment type="caution">
    <text evidence="9">The sequence shown here is derived from an EMBL/GenBank/DDBJ whole genome shotgun (WGS) entry which is preliminary data.</text>
</comment>
<evidence type="ECO:0000256" key="6">
    <source>
        <dbReference type="NCBIfam" id="TIGR00838"/>
    </source>
</evidence>
<dbReference type="AlphaFoldDB" id="A0A7W2L309"/>
<dbReference type="InterPro" id="IPR024083">
    <property type="entry name" value="Fumarase/histidase_N"/>
</dbReference>
<dbReference type="InterPro" id="IPR022761">
    <property type="entry name" value="Fumarate_lyase_N"/>
</dbReference>
<evidence type="ECO:0000256" key="4">
    <source>
        <dbReference type="ARBA" id="ARBA00012338"/>
    </source>
</evidence>
<dbReference type="CDD" id="cd01359">
    <property type="entry name" value="Argininosuccinate_lyase"/>
    <property type="match status" value="1"/>
</dbReference>
<dbReference type="Gene3D" id="1.20.200.10">
    <property type="entry name" value="Fumarase/aspartase (Central domain)"/>
    <property type="match status" value="1"/>
</dbReference>
<keyword evidence="5" id="KW-0028">Amino-acid biosynthesis</keyword>
<feature type="domain" description="Argininosuccinate lyase C-terminal" evidence="8">
    <location>
        <begin position="371"/>
        <end position="447"/>
    </location>
</feature>
<dbReference type="Pfam" id="PF00206">
    <property type="entry name" value="Lyase_1"/>
    <property type="match status" value="1"/>
</dbReference>
<keyword evidence="5" id="KW-0055">Arginine biosynthesis</keyword>
<comment type="pathway">
    <text evidence="2">Amino-acid biosynthesis; L-arginine biosynthesis; L-arginine from L-ornithine and carbamoyl phosphate: step 3/3.</text>
</comment>
<evidence type="ECO:0000313" key="9">
    <source>
        <dbReference type="EMBL" id="MBA6117563.1"/>
    </source>
</evidence>
<dbReference type="InterPro" id="IPR008948">
    <property type="entry name" value="L-Aspartase-like"/>
</dbReference>
<dbReference type="PANTHER" id="PTHR43814">
    <property type="entry name" value="ARGININOSUCCINATE LYASE"/>
    <property type="match status" value="1"/>
</dbReference>
<dbReference type="InterPro" id="IPR029419">
    <property type="entry name" value="Arg_succ_lyase_C"/>
</dbReference>
<dbReference type="InterPro" id="IPR000362">
    <property type="entry name" value="Fumarate_lyase_fam"/>
</dbReference>
<comment type="catalytic activity">
    <reaction evidence="1">
        <text>2-(N(omega)-L-arginino)succinate = fumarate + L-arginine</text>
        <dbReference type="Rhea" id="RHEA:24020"/>
        <dbReference type="ChEBI" id="CHEBI:29806"/>
        <dbReference type="ChEBI" id="CHEBI:32682"/>
        <dbReference type="ChEBI" id="CHEBI:57472"/>
        <dbReference type="EC" id="4.3.2.1"/>
    </reaction>
</comment>
<dbReference type="InterPro" id="IPR009049">
    <property type="entry name" value="Argininosuccinate_lyase"/>
</dbReference>
<dbReference type="PRINTS" id="PR00145">
    <property type="entry name" value="ARGSUCLYASE"/>
</dbReference>
<evidence type="ECO:0000259" key="7">
    <source>
        <dbReference type="Pfam" id="PF00206"/>
    </source>
</evidence>
<evidence type="ECO:0000256" key="3">
    <source>
        <dbReference type="ARBA" id="ARBA00005552"/>
    </source>
</evidence>
<comment type="similarity">
    <text evidence="3">In the N-terminal section; belongs to the lyase 1 family. Argininosuccinate lyase subfamily.</text>
</comment>